<name>A0ABW4XDQ6_9ACTN</name>
<dbReference type="Pfam" id="PF01025">
    <property type="entry name" value="GrpE"/>
    <property type="match status" value="1"/>
</dbReference>
<keyword evidence="5" id="KW-1185">Reference proteome</keyword>
<organism evidence="4 5">
    <name type="scientific">Blastococcus deserti</name>
    <dbReference type="NCBI Taxonomy" id="2259033"/>
    <lineage>
        <taxon>Bacteria</taxon>
        <taxon>Bacillati</taxon>
        <taxon>Actinomycetota</taxon>
        <taxon>Actinomycetes</taxon>
        <taxon>Geodermatophilales</taxon>
        <taxon>Geodermatophilaceae</taxon>
        <taxon>Blastococcus</taxon>
    </lineage>
</organism>
<keyword evidence="1" id="KW-0143">Chaperone</keyword>
<gene>
    <name evidence="4" type="primary">grpE</name>
    <name evidence="4" type="ORF">ACFSHS_16010</name>
</gene>
<keyword evidence="3" id="KW-0472">Membrane</keyword>
<reference evidence="5" key="1">
    <citation type="journal article" date="2019" name="Int. J. Syst. Evol. Microbiol.">
        <title>The Global Catalogue of Microorganisms (GCM) 10K type strain sequencing project: providing services to taxonomists for standard genome sequencing and annotation.</title>
        <authorList>
            <consortium name="The Broad Institute Genomics Platform"/>
            <consortium name="The Broad Institute Genome Sequencing Center for Infectious Disease"/>
            <person name="Wu L."/>
            <person name="Ma J."/>
        </authorList>
    </citation>
    <scope>NUCLEOTIDE SEQUENCE [LARGE SCALE GENOMIC DNA]</scope>
    <source>
        <strain evidence="5">JCM 3338</strain>
    </source>
</reference>
<proteinExistence type="predicted"/>
<evidence type="ECO:0000256" key="1">
    <source>
        <dbReference type="ARBA" id="ARBA00023186"/>
    </source>
</evidence>
<feature type="compositionally biased region" description="Pro residues" evidence="2">
    <location>
        <begin position="77"/>
        <end position="93"/>
    </location>
</feature>
<feature type="transmembrane region" description="Helical" evidence="3">
    <location>
        <begin position="45"/>
        <end position="67"/>
    </location>
</feature>
<protein>
    <submittedName>
        <fullName evidence="4">Nucleotide exchange factor GrpE</fullName>
    </submittedName>
</protein>
<accession>A0ABW4XDQ6</accession>
<evidence type="ECO:0000313" key="5">
    <source>
        <dbReference type="Proteomes" id="UP001597402"/>
    </source>
</evidence>
<sequence>MQRQGWRLWREPGRLAARLVAVLAGTATAAALAGATVSGPWWYTWRAWGLVLLGAWAGAAVVWAFVLPRSPAVAAPPPAVAAPPPAVAAPQPPADAGRSGGREPAVAPPSGVREPSVVPGSGLPQVTGQARGDRYRLLGALVELLDAVPTESLRYRVQRALSEAGVAEFRPDGDVFDPERHHAMDVEWTDDPRRESRVARTLRPGLADGGGVVRAAEVLVYRSSRTRPAEAPGRSAR</sequence>
<dbReference type="Proteomes" id="UP001597402">
    <property type="component" value="Unassembled WGS sequence"/>
</dbReference>
<feature type="region of interest" description="Disordered" evidence="2">
    <location>
        <begin position="77"/>
        <end position="127"/>
    </location>
</feature>
<dbReference type="SUPFAM" id="SSF51064">
    <property type="entry name" value="Head domain of nucleotide exchange factor GrpE"/>
    <property type="match status" value="1"/>
</dbReference>
<dbReference type="InterPro" id="IPR009012">
    <property type="entry name" value="GrpE_head"/>
</dbReference>
<dbReference type="Gene3D" id="2.30.22.10">
    <property type="entry name" value="Head domain of nucleotide exchange factor GrpE"/>
    <property type="match status" value="1"/>
</dbReference>
<dbReference type="EMBL" id="JBHUHP010000016">
    <property type="protein sequence ID" value="MFD2093078.1"/>
    <property type="molecule type" value="Genomic_DNA"/>
</dbReference>
<evidence type="ECO:0000256" key="3">
    <source>
        <dbReference type="SAM" id="Phobius"/>
    </source>
</evidence>
<dbReference type="InterPro" id="IPR000740">
    <property type="entry name" value="GrpE"/>
</dbReference>
<comment type="caution">
    <text evidence="4">The sequence shown here is derived from an EMBL/GenBank/DDBJ whole genome shotgun (WGS) entry which is preliminary data.</text>
</comment>
<evidence type="ECO:0000313" key="4">
    <source>
        <dbReference type="EMBL" id="MFD2093078.1"/>
    </source>
</evidence>
<keyword evidence="3" id="KW-1133">Transmembrane helix</keyword>
<keyword evidence="3" id="KW-0812">Transmembrane</keyword>
<dbReference type="RefSeq" id="WP_376878217.1">
    <property type="nucleotide sequence ID" value="NZ_JBHUHP010000016.1"/>
</dbReference>
<evidence type="ECO:0000256" key="2">
    <source>
        <dbReference type="SAM" id="MobiDB-lite"/>
    </source>
</evidence>